<evidence type="ECO:0000313" key="2">
    <source>
        <dbReference type="Proteomes" id="UP000054359"/>
    </source>
</evidence>
<keyword evidence="2" id="KW-1185">Reference proteome</keyword>
<dbReference type="Proteomes" id="UP000054359">
    <property type="component" value="Unassembled WGS sequence"/>
</dbReference>
<accession>A0A087TAZ7</accession>
<reference evidence="1 2" key="1">
    <citation type="submission" date="2013-11" db="EMBL/GenBank/DDBJ databases">
        <title>Genome sequencing of Stegodyphus mimosarum.</title>
        <authorList>
            <person name="Bechsgaard J."/>
        </authorList>
    </citation>
    <scope>NUCLEOTIDE SEQUENCE [LARGE SCALE GENOMIC DNA]</scope>
</reference>
<dbReference type="EMBL" id="KK114371">
    <property type="protein sequence ID" value="KFM62286.1"/>
    <property type="molecule type" value="Genomic_DNA"/>
</dbReference>
<name>A0A087TAZ7_STEMI</name>
<proteinExistence type="predicted"/>
<sequence>MEADAALLMENTIVPAHLPTPGNNVKKQTNNIAYDFRCDENHTGISCDVPVDKIPGLNDFGKYDYSQI</sequence>
<feature type="non-terminal residue" evidence="1">
    <location>
        <position position="68"/>
    </location>
</feature>
<dbReference type="AlphaFoldDB" id="A0A087TAZ7"/>
<evidence type="ECO:0000313" key="1">
    <source>
        <dbReference type="EMBL" id="KFM62286.1"/>
    </source>
</evidence>
<gene>
    <name evidence="1" type="ORF">X975_17199</name>
</gene>
<protein>
    <submittedName>
        <fullName evidence="1">Uncharacterized protein</fullName>
    </submittedName>
</protein>
<organism evidence="1 2">
    <name type="scientific">Stegodyphus mimosarum</name>
    <name type="common">African social velvet spider</name>
    <dbReference type="NCBI Taxonomy" id="407821"/>
    <lineage>
        <taxon>Eukaryota</taxon>
        <taxon>Metazoa</taxon>
        <taxon>Ecdysozoa</taxon>
        <taxon>Arthropoda</taxon>
        <taxon>Chelicerata</taxon>
        <taxon>Arachnida</taxon>
        <taxon>Araneae</taxon>
        <taxon>Araneomorphae</taxon>
        <taxon>Entelegynae</taxon>
        <taxon>Eresoidea</taxon>
        <taxon>Eresidae</taxon>
        <taxon>Stegodyphus</taxon>
    </lineage>
</organism>